<name>A0A6J4LWZ9_9BACT</name>
<feature type="region of interest" description="Disordered" evidence="1">
    <location>
        <begin position="504"/>
        <end position="523"/>
    </location>
</feature>
<feature type="compositionally biased region" description="Basic residues" evidence="1">
    <location>
        <begin position="424"/>
        <end position="435"/>
    </location>
</feature>
<feature type="region of interest" description="Disordered" evidence="1">
    <location>
        <begin position="785"/>
        <end position="825"/>
    </location>
</feature>
<feature type="region of interest" description="Disordered" evidence="1">
    <location>
        <begin position="223"/>
        <end position="306"/>
    </location>
</feature>
<feature type="compositionally biased region" description="Basic and acidic residues" evidence="1">
    <location>
        <begin position="563"/>
        <end position="573"/>
    </location>
</feature>
<feature type="region of interest" description="Disordered" evidence="1">
    <location>
        <begin position="638"/>
        <end position="660"/>
    </location>
</feature>
<feature type="compositionally biased region" description="Basic residues" evidence="1">
    <location>
        <begin position="72"/>
        <end position="91"/>
    </location>
</feature>
<feature type="compositionally biased region" description="Basic residues" evidence="1">
    <location>
        <begin position="716"/>
        <end position="725"/>
    </location>
</feature>
<feature type="region of interest" description="Disordered" evidence="1">
    <location>
        <begin position="1"/>
        <end position="121"/>
    </location>
</feature>
<feature type="compositionally biased region" description="Gly residues" evidence="1">
    <location>
        <begin position="393"/>
        <end position="418"/>
    </location>
</feature>
<feature type="compositionally biased region" description="Basic and acidic residues" evidence="1">
    <location>
        <begin position="457"/>
        <end position="469"/>
    </location>
</feature>
<reference evidence="2" key="1">
    <citation type="submission" date="2020-02" db="EMBL/GenBank/DDBJ databases">
        <authorList>
            <person name="Meier V. D."/>
        </authorList>
    </citation>
    <scope>NUCLEOTIDE SEQUENCE</scope>
    <source>
        <strain evidence="2">AVDCRST_MAG68</strain>
    </source>
</reference>
<gene>
    <name evidence="2" type="ORF">AVDCRST_MAG68-3179</name>
</gene>
<protein>
    <submittedName>
        <fullName evidence="2">CBM9</fullName>
    </submittedName>
</protein>
<feature type="region of interest" description="Disordered" evidence="1">
    <location>
        <begin position="875"/>
        <end position="899"/>
    </location>
</feature>
<feature type="region of interest" description="Disordered" evidence="1">
    <location>
        <begin position="548"/>
        <end position="573"/>
    </location>
</feature>
<feature type="non-terminal residue" evidence="2">
    <location>
        <position position="1"/>
    </location>
</feature>
<feature type="compositionally biased region" description="Basic residues" evidence="1">
    <location>
        <begin position="638"/>
        <end position="649"/>
    </location>
</feature>
<feature type="region of interest" description="Disordered" evidence="1">
    <location>
        <begin position="706"/>
        <end position="725"/>
    </location>
</feature>
<dbReference type="EMBL" id="CADCTW010000151">
    <property type="protein sequence ID" value="CAA9343644.1"/>
    <property type="molecule type" value="Genomic_DNA"/>
</dbReference>
<organism evidence="2">
    <name type="scientific">uncultured Gemmatimonadota bacterium</name>
    <dbReference type="NCBI Taxonomy" id="203437"/>
    <lineage>
        <taxon>Bacteria</taxon>
        <taxon>Pseudomonadati</taxon>
        <taxon>Gemmatimonadota</taxon>
        <taxon>environmental samples</taxon>
    </lineage>
</organism>
<feature type="compositionally biased region" description="Basic residues" evidence="1">
    <location>
        <begin position="795"/>
        <end position="806"/>
    </location>
</feature>
<feature type="compositionally biased region" description="Basic and acidic residues" evidence="1">
    <location>
        <begin position="439"/>
        <end position="449"/>
    </location>
</feature>
<dbReference type="AlphaFoldDB" id="A0A6J4LWZ9"/>
<feature type="non-terminal residue" evidence="2">
    <location>
        <position position="899"/>
    </location>
</feature>
<proteinExistence type="predicted"/>
<feature type="compositionally biased region" description="Low complexity" evidence="1">
    <location>
        <begin position="24"/>
        <end position="33"/>
    </location>
</feature>
<sequence length="899" mass="95891">APPPGARRPRRPCRSRGGADHAGAEPAPEAGALRAGGGEDRGGGAGRGAERGGVERGGARHGFPAAGAQGGRARHAAHRGALHVRRRGALHRRADARHAGRGRGAHTAGPARPGGGGRLPGAGLRHLPRPLGAHRLPHQPLRREVRRGAGLAQRGPVVGPHLARGHPGRLGGVDGRAAHPLLAASLLARGQPDVGRAGLALRGAAQREEHVVVLGPLGGGRAAALRAPGGDPHRQASPRGGADAVRRGPRGVRAPHAARQPLPGGRGVRHPRGRRRADAAGLQPHPLGHHQPRLRAGGAGPGGGEPVRVRELLRREAPLLRGRERAPFLRRAQLLQLQQRGGDVALLLAAHRAGAAGRGARRVRLRGGAAQHAAAGRGQAHRPHGRRVAARRAGGGDGARGGPGAGGRRLARRGGGGAVQQLRHGPRAPHHRGRALHLGSDRHLGDPPLRRGRRPAARADRLARGDAGHGLEPVHGGAEVPADGELRPFQRAGRLAGHGPPAALQRALLRPPGPRERRQRHLLRPVRRVGHRDARLRRVRARLQGDGRLDVGDGAQLPQPGFRGERPGVHEPRGLRVDERQPAAPVDQAGVLVPPPHLDRRGPAAVQLRRRPHGPAGGHVPGRPVPQLLELGRVHPVPPRRVRRPRHPGRSGGAPPHGLVRLRQPEHRLPQAAGALAEPLVGRQRGGWALVQRQRQRAVQARHQRAAHGGPVVQHQPRHRAVRPPLRRPQRHRVLWPPRRVRRDRAAHPVAEHAPQLDLHPGPHAGAVRAALRGHGRLRRLQGVRAPPQRGEARVRRRAAHPHGGGRPRDLVHAGPGPRPGYPELHLRQPRLQRPLAARQRGAALGVPPRLHPVLRLAAGAQRLRPLRRLRLRPRRGRRLPVAPGQHLRDQGELLAGPI</sequence>
<accession>A0A6J4LWZ9</accession>
<feature type="compositionally biased region" description="Low complexity" evidence="1">
    <location>
        <begin position="366"/>
        <end position="378"/>
    </location>
</feature>
<evidence type="ECO:0000256" key="1">
    <source>
        <dbReference type="SAM" id="MobiDB-lite"/>
    </source>
</evidence>
<feature type="compositionally biased region" description="Basic and acidic residues" evidence="1">
    <location>
        <begin position="37"/>
        <end position="58"/>
    </location>
</feature>
<feature type="region of interest" description="Disordered" evidence="1">
    <location>
        <begin position="366"/>
        <end position="483"/>
    </location>
</feature>
<evidence type="ECO:0000313" key="2">
    <source>
        <dbReference type="EMBL" id="CAA9343644.1"/>
    </source>
</evidence>
<feature type="compositionally biased region" description="Basic residues" evidence="1">
    <location>
        <begin position="379"/>
        <end position="390"/>
    </location>
</feature>